<dbReference type="EMBL" id="BJTG01000002">
    <property type="protein sequence ID" value="GEJ55991.1"/>
    <property type="molecule type" value="Genomic_DNA"/>
</dbReference>
<dbReference type="NCBIfam" id="TIGR01494">
    <property type="entry name" value="ATPase_P-type"/>
    <property type="match status" value="3"/>
</dbReference>
<evidence type="ECO:0000256" key="4">
    <source>
        <dbReference type="ARBA" id="ARBA00022692"/>
    </source>
</evidence>
<dbReference type="SFLD" id="SFLDG00002">
    <property type="entry name" value="C1.7:_P-type_atpase_like"/>
    <property type="match status" value="1"/>
</dbReference>
<dbReference type="PANTHER" id="PTHR43294:SF21">
    <property type="entry name" value="CATION TRANSPORTING ATPASE"/>
    <property type="match status" value="1"/>
</dbReference>
<evidence type="ECO:0000256" key="10">
    <source>
        <dbReference type="SAM" id="MobiDB-lite"/>
    </source>
</evidence>
<keyword evidence="7" id="KW-1278">Translocase</keyword>
<evidence type="ECO:0000259" key="12">
    <source>
        <dbReference type="SMART" id="SM00831"/>
    </source>
</evidence>
<dbReference type="SUPFAM" id="SSF56784">
    <property type="entry name" value="HAD-like"/>
    <property type="match status" value="1"/>
</dbReference>
<comment type="subcellular location">
    <subcellularLocation>
        <location evidence="1">Cell membrane</location>
        <topology evidence="1">Multi-pass membrane protein</topology>
    </subcellularLocation>
</comment>
<dbReference type="GO" id="GO:0005524">
    <property type="term" value="F:ATP binding"/>
    <property type="evidence" value="ECO:0007669"/>
    <property type="project" value="UniProtKB-KW"/>
</dbReference>
<feature type="transmembrane region" description="Helical" evidence="11">
    <location>
        <begin position="702"/>
        <end position="720"/>
    </location>
</feature>
<evidence type="ECO:0000256" key="3">
    <source>
        <dbReference type="ARBA" id="ARBA00022475"/>
    </source>
</evidence>
<name>A0A7I9VHX1_9BACT</name>
<dbReference type="Proteomes" id="UP000503640">
    <property type="component" value="Unassembled WGS sequence"/>
</dbReference>
<organism evidence="13 14">
    <name type="scientific">Anaeromyxobacter diazotrophicus</name>
    <dbReference type="NCBI Taxonomy" id="2590199"/>
    <lineage>
        <taxon>Bacteria</taxon>
        <taxon>Pseudomonadati</taxon>
        <taxon>Myxococcota</taxon>
        <taxon>Myxococcia</taxon>
        <taxon>Myxococcales</taxon>
        <taxon>Cystobacterineae</taxon>
        <taxon>Anaeromyxobacteraceae</taxon>
        <taxon>Anaeromyxobacter</taxon>
    </lineage>
</organism>
<feature type="transmembrane region" description="Helical" evidence="11">
    <location>
        <begin position="55"/>
        <end position="73"/>
    </location>
</feature>
<feature type="transmembrane region" description="Helical" evidence="11">
    <location>
        <begin position="822"/>
        <end position="844"/>
    </location>
</feature>
<feature type="transmembrane region" description="Helical" evidence="11">
    <location>
        <begin position="850"/>
        <end position="875"/>
    </location>
</feature>
<dbReference type="SFLD" id="SFLDS00003">
    <property type="entry name" value="Haloacid_Dehalogenase"/>
    <property type="match status" value="1"/>
</dbReference>
<feature type="domain" description="Cation-transporting P-type ATPase N-terminal" evidence="12">
    <location>
        <begin position="2"/>
        <end position="75"/>
    </location>
</feature>
<protein>
    <submittedName>
        <fullName evidence="13">ATPase</fullName>
    </submittedName>
</protein>
<comment type="caution">
    <text evidence="13">The sequence shown here is derived from an EMBL/GenBank/DDBJ whole genome shotgun (WGS) entry which is preliminary data.</text>
</comment>
<dbReference type="GO" id="GO:0016887">
    <property type="term" value="F:ATP hydrolysis activity"/>
    <property type="evidence" value="ECO:0007669"/>
    <property type="project" value="InterPro"/>
</dbReference>
<feature type="transmembrane region" description="Helical" evidence="11">
    <location>
        <begin position="85"/>
        <end position="102"/>
    </location>
</feature>
<dbReference type="InterPro" id="IPR023298">
    <property type="entry name" value="ATPase_P-typ_TM_dom_sf"/>
</dbReference>
<dbReference type="SUPFAM" id="SSF81653">
    <property type="entry name" value="Calcium ATPase, transduction domain A"/>
    <property type="match status" value="1"/>
</dbReference>
<dbReference type="InterPro" id="IPR023214">
    <property type="entry name" value="HAD_sf"/>
</dbReference>
<dbReference type="InterPro" id="IPR059000">
    <property type="entry name" value="ATPase_P-type_domA"/>
</dbReference>
<evidence type="ECO:0000256" key="5">
    <source>
        <dbReference type="ARBA" id="ARBA00022741"/>
    </source>
</evidence>
<evidence type="ECO:0000256" key="6">
    <source>
        <dbReference type="ARBA" id="ARBA00022840"/>
    </source>
</evidence>
<comment type="similarity">
    <text evidence="2">Belongs to the cation transport ATPase (P-type) (TC 3.A.3) family. Type IIA subfamily.</text>
</comment>
<keyword evidence="9 11" id="KW-0472">Membrane</keyword>
<dbReference type="InterPro" id="IPR044492">
    <property type="entry name" value="P_typ_ATPase_HD_dom"/>
</dbReference>
<dbReference type="RefSeq" id="WP_176063076.1">
    <property type="nucleotide sequence ID" value="NZ_BJTG01000002.1"/>
</dbReference>
<dbReference type="InterPro" id="IPR001757">
    <property type="entry name" value="P_typ_ATPase"/>
</dbReference>
<sequence>MRLSPLSVDEALASLRTGRDGLAPAEAARRLAEFGPNRVEELARESLLAGFARQFSHFFAIVLWVGAALAFLAERYGPGQGMSTLGVAIVGVILVNGVFSFWQEYKAERAVAALRRLLPQTVQVMRGGALEQIVAVDLVPGDVVVLAEGDLVPADCRVIEALGVRVNLATLNGESLPKARTAEPSQEDSPVLARDLLLAGTSLAAGEATAVVYATGMQTEFGHIARLTQAAGEAPSPLRREIARLSWLVAFLAMGLGVAFFLIGQAMRLPLIESCLLAIGIIVANVPEGLLPTVTLSLAMATQRMARRNALVRHLPAVEALGSASVICCDKTGTLTENRMAVKRLLLGRALLEPAALADRPELAARHRQLLLNAALCHNVKANRAGGAAAGDPMEVALAAMGRRAAGWERAVRLDEIPFDTARKRMSVLCDTPEGRVLYCKGALETVLPACEAVEGDAGVTPLDDAERARLLRAEDELAGSGLRVLAFAHAVIGAGGPPTDDRGLTLSGLVGLEDPPRPEVPGAIARCARAGIRVLMVTGDHPRTALAIAREIGLVTDASPRVVTGDELRRLSPAQLQLALDGRQLVFARVSAEQKMTLVEALKKKGEIVAVTGDGVNDAPALKTADIGIAMGLSGTDVAREAADVILLDDNFASIVAAVEEGRSVYENIRKFLTYILTSNIPELVPYLSFVLFGIPLPLTIIQILAVDLGTDMVPALALGAEKPDPAVMTRPPRARKERLLTWGLVARAYLFLGVMEAVAAMAAFLSVLARAGWHRGEALASSDPLYLQATTACLAAIVVMQVVNVFLCRHPRASSLAFGLTGNPLMLAGVAVEVTLILAIVYTRPGAWLFGTAPLGPEVWLQAALFALSMWALDELRKVWARRAGGGRGPERPANGSARARSPGSTP</sequence>
<dbReference type="InterPro" id="IPR018303">
    <property type="entry name" value="ATPase_P-typ_P_site"/>
</dbReference>
<dbReference type="SUPFAM" id="SSF81660">
    <property type="entry name" value="Metal cation-transporting ATPase, ATP-binding domain N"/>
    <property type="match status" value="1"/>
</dbReference>
<dbReference type="AlphaFoldDB" id="A0A7I9VHX1"/>
<evidence type="ECO:0000256" key="2">
    <source>
        <dbReference type="ARBA" id="ARBA00005675"/>
    </source>
</evidence>
<dbReference type="PROSITE" id="PS00154">
    <property type="entry name" value="ATPASE_E1_E2"/>
    <property type="match status" value="1"/>
</dbReference>
<evidence type="ECO:0000313" key="14">
    <source>
        <dbReference type="Proteomes" id="UP000503640"/>
    </source>
</evidence>
<evidence type="ECO:0000256" key="9">
    <source>
        <dbReference type="ARBA" id="ARBA00023136"/>
    </source>
</evidence>
<dbReference type="PRINTS" id="PR00121">
    <property type="entry name" value="NAKATPASE"/>
</dbReference>
<evidence type="ECO:0000313" key="13">
    <source>
        <dbReference type="EMBL" id="GEJ55991.1"/>
    </source>
</evidence>
<keyword evidence="4 11" id="KW-0812">Transmembrane</keyword>
<dbReference type="Gene3D" id="3.40.1110.10">
    <property type="entry name" value="Calcium-transporting ATPase, cytoplasmic domain N"/>
    <property type="match status" value="1"/>
</dbReference>
<dbReference type="Pfam" id="PF13246">
    <property type="entry name" value="Cation_ATPase"/>
    <property type="match status" value="1"/>
</dbReference>
<feature type="transmembrane region" description="Helical" evidence="11">
    <location>
        <begin position="673"/>
        <end position="696"/>
    </location>
</feature>
<dbReference type="FunFam" id="3.40.50.1000:FF:000028">
    <property type="entry name" value="Calcium-transporting P-type ATPase, putative"/>
    <property type="match status" value="1"/>
</dbReference>
<dbReference type="Pfam" id="PF00122">
    <property type="entry name" value="E1-E2_ATPase"/>
    <property type="match status" value="1"/>
</dbReference>
<dbReference type="GO" id="GO:0005886">
    <property type="term" value="C:plasma membrane"/>
    <property type="evidence" value="ECO:0007669"/>
    <property type="project" value="UniProtKB-SubCell"/>
</dbReference>
<dbReference type="InterPro" id="IPR050510">
    <property type="entry name" value="Cation_transp_ATPase_P-type"/>
</dbReference>
<dbReference type="SMART" id="SM00831">
    <property type="entry name" value="Cation_ATPase_N"/>
    <property type="match status" value="1"/>
</dbReference>
<dbReference type="Gene3D" id="1.20.1110.10">
    <property type="entry name" value="Calcium-transporting ATPase, transmembrane domain"/>
    <property type="match status" value="1"/>
</dbReference>
<proteinExistence type="inferred from homology"/>
<feature type="transmembrane region" description="Helical" evidence="11">
    <location>
        <begin position="787"/>
        <end position="810"/>
    </location>
</feature>
<keyword evidence="8 11" id="KW-1133">Transmembrane helix</keyword>
<evidence type="ECO:0000256" key="8">
    <source>
        <dbReference type="ARBA" id="ARBA00022989"/>
    </source>
</evidence>
<evidence type="ECO:0000256" key="1">
    <source>
        <dbReference type="ARBA" id="ARBA00004651"/>
    </source>
</evidence>
<dbReference type="PRINTS" id="PR00119">
    <property type="entry name" value="CATATPASE"/>
</dbReference>
<dbReference type="InterPro" id="IPR004014">
    <property type="entry name" value="ATPase_P-typ_cation-transptr_N"/>
</dbReference>
<reference evidence="14" key="1">
    <citation type="journal article" date="2020" name="Appl. Environ. Microbiol.">
        <title>Diazotrophic Anaeromyxobacter Isolates from Soils.</title>
        <authorList>
            <person name="Masuda Y."/>
            <person name="Yamanaka H."/>
            <person name="Xu Z.X."/>
            <person name="Shiratori Y."/>
            <person name="Aono T."/>
            <person name="Amachi S."/>
            <person name="Senoo K."/>
            <person name="Itoh H."/>
        </authorList>
    </citation>
    <scope>NUCLEOTIDE SEQUENCE [LARGE SCALE GENOMIC DNA]</scope>
    <source>
        <strain evidence="14">R267</strain>
    </source>
</reference>
<dbReference type="PANTHER" id="PTHR43294">
    <property type="entry name" value="SODIUM/POTASSIUM-TRANSPORTING ATPASE SUBUNIT ALPHA"/>
    <property type="match status" value="1"/>
</dbReference>
<keyword evidence="14" id="KW-1185">Reference proteome</keyword>
<feature type="region of interest" description="Disordered" evidence="10">
    <location>
        <begin position="886"/>
        <end position="909"/>
    </location>
</feature>
<dbReference type="InterPro" id="IPR023299">
    <property type="entry name" value="ATPase_P-typ_cyto_dom_N"/>
</dbReference>
<keyword evidence="5" id="KW-0547">Nucleotide-binding</keyword>
<keyword evidence="3" id="KW-1003">Cell membrane</keyword>
<feature type="transmembrane region" description="Helical" evidence="11">
    <location>
        <begin position="276"/>
        <end position="299"/>
    </location>
</feature>
<dbReference type="Pfam" id="PF00690">
    <property type="entry name" value="Cation_ATPase_N"/>
    <property type="match status" value="1"/>
</dbReference>
<dbReference type="InterPro" id="IPR006068">
    <property type="entry name" value="ATPase_P-typ_cation-transptr_C"/>
</dbReference>
<feature type="transmembrane region" description="Helical" evidence="11">
    <location>
        <begin position="245"/>
        <end position="264"/>
    </location>
</feature>
<feature type="transmembrane region" description="Helical" evidence="11">
    <location>
        <begin position="741"/>
        <end position="767"/>
    </location>
</feature>
<dbReference type="SUPFAM" id="SSF81665">
    <property type="entry name" value="Calcium ATPase, transmembrane domain M"/>
    <property type="match status" value="1"/>
</dbReference>
<dbReference type="Gene3D" id="3.40.50.1000">
    <property type="entry name" value="HAD superfamily/HAD-like"/>
    <property type="match status" value="1"/>
</dbReference>
<keyword evidence="6" id="KW-0067">ATP-binding</keyword>
<dbReference type="InterPro" id="IPR036412">
    <property type="entry name" value="HAD-like_sf"/>
</dbReference>
<gene>
    <name evidence="13" type="ORF">AMYX_07320</name>
</gene>
<dbReference type="Gene3D" id="2.70.150.10">
    <property type="entry name" value="Calcium-transporting ATPase, cytoplasmic transduction domain A"/>
    <property type="match status" value="1"/>
</dbReference>
<dbReference type="SFLD" id="SFLDF00027">
    <property type="entry name" value="p-type_atpase"/>
    <property type="match status" value="1"/>
</dbReference>
<evidence type="ECO:0000256" key="7">
    <source>
        <dbReference type="ARBA" id="ARBA00022967"/>
    </source>
</evidence>
<evidence type="ECO:0000256" key="11">
    <source>
        <dbReference type="SAM" id="Phobius"/>
    </source>
</evidence>
<accession>A0A7I9VHX1</accession>
<dbReference type="InterPro" id="IPR008250">
    <property type="entry name" value="ATPase_P-typ_transduc_dom_A_sf"/>
</dbReference>
<dbReference type="Pfam" id="PF00689">
    <property type="entry name" value="Cation_ATPase_C"/>
    <property type="match status" value="1"/>
</dbReference>